<evidence type="ECO:0000256" key="2">
    <source>
        <dbReference type="ARBA" id="ARBA00012438"/>
    </source>
</evidence>
<feature type="domain" description="Histidine kinase/HSP90-like ATPase" evidence="11">
    <location>
        <begin position="335"/>
        <end position="436"/>
    </location>
</feature>
<dbReference type="Pfam" id="PF02518">
    <property type="entry name" value="HATPase_c"/>
    <property type="match status" value="1"/>
</dbReference>
<comment type="caution">
    <text evidence="12">The sequence shown here is derived from an EMBL/GenBank/DDBJ whole genome shotgun (WGS) entry which is preliminary data.</text>
</comment>
<keyword evidence="10" id="KW-1133">Transmembrane helix</keyword>
<evidence type="ECO:0000256" key="5">
    <source>
        <dbReference type="ARBA" id="ARBA00022741"/>
    </source>
</evidence>
<keyword evidence="13" id="KW-1185">Reference proteome</keyword>
<keyword evidence="4" id="KW-0808">Transferase</keyword>
<dbReference type="InterPro" id="IPR003594">
    <property type="entry name" value="HATPase_dom"/>
</dbReference>
<dbReference type="GO" id="GO:0016301">
    <property type="term" value="F:kinase activity"/>
    <property type="evidence" value="ECO:0007669"/>
    <property type="project" value="UniProtKB-KW"/>
</dbReference>
<dbReference type="Gene3D" id="1.20.5.1930">
    <property type="match status" value="1"/>
</dbReference>
<evidence type="ECO:0000256" key="8">
    <source>
        <dbReference type="ARBA" id="ARBA00023012"/>
    </source>
</evidence>
<feature type="transmembrane region" description="Helical" evidence="10">
    <location>
        <begin position="226"/>
        <end position="245"/>
    </location>
</feature>
<dbReference type="PANTHER" id="PTHR24421:SF10">
    <property type="entry name" value="NITRATE_NITRITE SENSOR PROTEIN NARQ"/>
    <property type="match status" value="1"/>
</dbReference>
<evidence type="ECO:0000313" key="12">
    <source>
        <dbReference type="EMBL" id="MFI5679117.1"/>
    </source>
</evidence>
<feature type="region of interest" description="Disordered" evidence="9">
    <location>
        <begin position="436"/>
        <end position="456"/>
    </location>
</feature>
<dbReference type="SUPFAM" id="SSF55874">
    <property type="entry name" value="ATPase domain of HSP90 chaperone/DNA topoisomerase II/histidine kinase"/>
    <property type="match status" value="1"/>
</dbReference>
<reference evidence="12 13" key="1">
    <citation type="submission" date="2024-10" db="EMBL/GenBank/DDBJ databases">
        <title>The Natural Products Discovery Center: Release of the First 8490 Sequenced Strains for Exploring Actinobacteria Biosynthetic Diversity.</title>
        <authorList>
            <person name="Kalkreuter E."/>
            <person name="Kautsar S.A."/>
            <person name="Yang D."/>
            <person name="Bader C.D."/>
            <person name="Teijaro C.N."/>
            <person name="Fluegel L."/>
            <person name="Davis C.M."/>
            <person name="Simpson J.R."/>
            <person name="Lauterbach L."/>
            <person name="Steele A.D."/>
            <person name="Gui C."/>
            <person name="Meng S."/>
            <person name="Li G."/>
            <person name="Viehrig K."/>
            <person name="Ye F."/>
            <person name="Su P."/>
            <person name="Kiefer A.F."/>
            <person name="Nichols A."/>
            <person name="Cepeda A.J."/>
            <person name="Yan W."/>
            <person name="Fan B."/>
            <person name="Jiang Y."/>
            <person name="Adhikari A."/>
            <person name="Zheng C.-J."/>
            <person name="Schuster L."/>
            <person name="Cowan T.M."/>
            <person name="Smanski M.J."/>
            <person name="Chevrette M.G."/>
            <person name="De Carvalho L.P.S."/>
            <person name="Shen B."/>
        </authorList>
    </citation>
    <scope>NUCLEOTIDE SEQUENCE [LARGE SCALE GENOMIC DNA]</scope>
    <source>
        <strain evidence="12 13">NPDC051599</strain>
    </source>
</reference>
<sequence>MPAPSAPAPAPPPDERQFLQALTSDPEQRVIASVVSRLASWRRADRARPWARRWGVPVFCLAVGSDAYANPHNVGDPQLPIVLAFCIPLLWRERRPLLVFALTTGVSIVSLPLGVLTGAEFARVVALFNVGRHCSPRRLAVATGITLVQLVAWAYFFWRGRQLEYVTRPEPVTLMVMAAMAAFAALGLLLRPAYAYIDALKKQRDQQARLATAQERARVSREMHDILGHTLAVIVGLADGAAALAETKPERGARTLRLIGVSGRDALAELRRLLAVIGDDQDDQDDQDGRDGSHGVPLAPQPGLADLDALLDRVRAAGPTVALHAHGDLTGLAPGLQLSVYRIVQEALTNTVKYAVHDTSVHVSLAAGPDTVRLTVEDTGPPRTPRARRGPTGGGRGLVGMRERAALYRGEVTAGPNPHGGWTVHAFLHVLAPSSTATTTGENPWEPTHAQLWPES</sequence>
<dbReference type="InterPro" id="IPR036890">
    <property type="entry name" value="HATPase_C_sf"/>
</dbReference>
<keyword evidence="8" id="KW-0902">Two-component regulatory system</keyword>
<evidence type="ECO:0000256" key="1">
    <source>
        <dbReference type="ARBA" id="ARBA00000085"/>
    </source>
</evidence>
<dbReference type="EMBL" id="JBITDC010000014">
    <property type="protein sequence ID" value="MFI5679117.1"/>
    <property type="molecule type" value="Genomic_DNA"/>
</dbReference>
<dbReference type="SMART" id="SM00387">
    <property type="entry name" value="HATPase_c"/>
    <property type="match status" value="1"/>
</dbReference>
<dbReference type="InterPro" id="IPR050482">
    <property type="entry name" value="Sensor_HK_TwoCompSys"/>
</dbReference>
<evidence type="ECO:0000259" key="11">
    <source>
        <dbReference type="SMART" id="SM00387"/>
    </source>
</evidence>
<evidence type="ECO:0000256" key="6">
    <source>
        <dbReference type="ARBA" id="ARBA00022777"/>
    </source>
</evidence>
<dbReference type="CDD" id="cd16917">
    <property type="entry name" value="HATPase_UhpB-NarQ-NarX-like"/>
    <property type="match status" value="1"/>
</dbReference>
<keyword evidence="3" id="KW-0597">Phosphoprotein</keyword>
<dbReference type="InterPro" id="IPR011712">
    <property type="entry name" value="Sig_transdc_His_kin_sub3_dim/P"/>
</dbReference>
<feature type="transmembrane region" description="Helical" evidence="10">
    <location>
        <begin position="139"/>
        <end position="158"/>
    </location>
</feature>
<dbReference type="PANTHER" id="PTHR24421">
    <property type="entry name" value="NITRATE/NITRITE SENSOR PROTEIN NARX-RELATED"/>
    <property type="match status" value="1"/>
</dbReference>
<feature type="transmembrane region" description="Helical" evidence="10">
    <location>
        <begin position="170"/>
        <end position="190"/>
    </location>
</feature>
<feature type="transmembrane region" description="Helical" evidence="10">
    <location>
        <begin position="97"/>
        <end position="119"/>
    </location>
</feature>
<evidence type="ECO:0000256" key="10">
    <source>
        <dbReference type="SAM" id="Phobius"/>
    </source>
</evidence>
<feature type="region of interest" description="Disordered" evidence="9">
    <location>
        <begin position="279"/>
        <end position="302"/>
    </location>
</feature>
<feature type="region of interest" description="Disordered" evidence="9">
    <location>
        <begin position="373"/>
        <end position="398"/>
    </location>
</feature>
<dbReference type="Proteomes" id="UP001612415">
    <property type="component" value="Unassembled WGS sequence"/>
</dbReference>
<dbReference type="Pfam" id="PF07730">
    <property type="entry name" value="HisKA_3"/>
    <property type="match status" value="1"/>
</dbReference>
<evidence type="ECO:0000256" key="4">
    <source>
        <dbReference type="ARBA" id="ARBA00022679"/>
    </source>
</evidence>
<accession>A0ABW7Y9R8</accession>
<keyword evidence="10" id="KW-0472">Membrane</keyword>
<dbReference type="RefSeq" id="WP_398659629.1">
    <property type="nucleotide sequence ID" value="NZ_JBITDC010000014.1"/>
</dbReference>
<evidence type="ECO:0000256" key="3">
    <source>
        <dbReference type="ARBA" id="ARBA00022553"/>
    </source>
</evidence>
<dbReference type="EC" id="2.7.13.3" evidence="2"/>
<protein>
    <recommendedName>
        <fullName evidence="2">histidine kinase</fullName>
        <ecNumber evidence="2">2.7.13.3</ecNumber>
    </recommendedName>
</protein>
<evidence type="ECO:0000313" key="13">
    <source>
        <dbReference type="Proteomes" id="UP001612415"/>
    </source>
</evidence>
<evidence type="ECO:0000256" key="7">
    <source>
        <dbReference type="ARBA" id="ARBA00022840"/>
    </source>
</evidence>
<gene>
    <name evidence="12" type="ORF">ACIA8P_31510</name>
</gene>
<keyword evidence="7" id="KW-0067">ATP-binding</keyword>
<comment type="catalytic activity">
    <reaction evidence="1">
        <text>ATP + protein L-histidine = ADP + protein N-phospho-L-histidine.</text>
        <dbReference type="EC" id="2.7.13.3"/>
    </reaction>
</comment>
<keyword evidence="10" id="KW-0812">Transmembrane</keyword>
<evidence type="ECO:0000256" key="9">
    <source>
        <dbReference type="SAM" id="MobiDB-lite"/>
    </source>
</evidence>
<organism evidence="12 13">
    <name type="scientific">Streptomyces cellulosae</name>
    <dbReference type="NCBI Taxonomy" id="1968"/>
    <lineage>
        <taxon>Bacteria</taxon>
        <taxon>Bacillati</taxon>
        <taxon>Actinomycetota</taxon>
        <taxon>Actinomycetes</taxon>
        <taxon>Kitasatosporales</taxon>
        <taxon>Streptomycetaceae</taxon>
        <taxon>Streptomyces</taxon>
    </lineage>
</organism>
<name>A0ABW7Y9R8_STRCE</name>
<keyword evidence="6 12" id="KW-0418">Kinase</keyword>
<dbReference type="Gene3D" id="3.30.565.10">
    <property type="entry name" value="Histidine kinase-like ATPase, C-terminal domain"/>
    <property type="match status" value="1"/>
</dbReference>
<proteinExistence type="predicted"/>
<keyword evidence="5" id="KW-0547">Nucleotide-binding</keyword>